<evidence type="ECO:0000256" key="8">
    <source>
        <dbReference type="PROSITE-ProRule" id="PRU00169"/>
    </source>
</evidence>
<evidence type="ECO:0000256" key="2">
    <source>
        <dbReference type="ARBA" id="ARBA00022490"/>
    </source>
</evidence>
<keyword evidence="4" id="KW-0902">Two-component regulatory system</keyword>
<keyword evidence="2" id="KW-0963">Cytoplasm</keyword>
<dbReference type="PROSITE" id="PS50110">
    <property type="entry name" value="RESPONSE_REGULATORY"/>
    <property type="match status" value="1"/>
</dbReference>
<feature type="modified residue" description="4-aspartylphosphate" evidence="8">
    <location>
        <position position="66"/>
    </location>
</feature>
<reference evidence="13" key="1">
    <citation type="journal article" date="2009" name="PLoS Genet.">
        <title>Organised genome dynamics in the Escherichia coli species results in highly diverse adaptive paths.</title>
        <authorList>
            <person name="Touchon M."/>
            <person name="Hoede C."/>
            <person name="Tenaillon O."/>
            <person name="Barbe V."/>
            <person name="Baeriswyl S."/>
            <person name="Bidet P."/>
            <person name="Bingen E."/>
            <person name="Bonacorsi S."/>
            <person name="Bouchier C."/>
            <person name="Bouvet O."/>
            <person name="Calteau A."/>
            <person name="Chiapello H."/>
            <person name="Clermont O."/>
            <person name="Cruveiller S."/>
            <person name="Danchin A."/>
            <person name="Diard M."/>
            <person name="Dossat C."/>
            <person name="Karoui M.E."/>
            <person name="Frapy E."/>
            <person name="Garry L."/>
            <person name="Ghigo J.M."/>
            <person name="Gilles A.M."/>
            <person name="Johnson J."/>
            <person name="Le Bouguenec C."/>
            <person name="Lescat M."/>
            <person name="Mangenot S."/>
            <person name="Martinez-Jehanne V."/>
            <person name="Matic I."/>
            <person name="Nassif X."/>
            <person name="Oztas S."/>
            <person name="Petit M.A."/>
            <person name="Pichon C."/>
            <person name="Rouy Z."/>
            <person name="Ruf C.S."/>
            <person name="Schneider D."/>
            <person name="Tourret J."/>
            <person name="Vacherie B."/>
            <person name="Vallenet D."/>
            <person name="Medigue C."/>
            <person name="Rocha E.P.C."/>
            <person name="Denamur E."/>
        </authorList>
    </citation>
    <scope>NUCLEOTIDE SEQUENCE [LARGE SCALE GENOMIC DNA]</scope>
    <source>
        <strain evidence="13">ATCC 35469 / DSM 13698 / BCRC 15582 / CCUG 18766 / IAM 14443 / JCM 21226 / LMG 7866 / NBRC 102419 / NCTC 12128 / CDC 0568-73</strain>
    </source>
</reference>
<dbReference type="Proteomes" id="UP000000745">
    <property type="component" value="Chromosome"/>
</dbReference>
<feature type="DNA-binding region" description="OmpR/PhoB-type" evidence="9">
    <location>
        <begin position="150"/>
        <end position="249"/>
    </location>
</feature>
<evidence type="ECO:0000256" key="9">
    <source>
        <dbReference type="PROSITE-ProRule" id="PRU01091"/>
    </source>
</evidence>
<evidence type="ECO:0000256" key="1">
    <source>
        <dbReference type="ARBA" id="ARBA00004496"/>
    </source>
</evidence>
<proteinExistence type="predicted"/>
<dbReference type="InterPro" id="IPR001867">
    <property type="entry name" value="OmpR/PhoB-type_DNA-bd"/>
</dbReference>
<dbReference type="GO" id="GO:0000976">
    <property type="term" value="F:transcription cis-regulatory region binding"/>
    <property type="evidence" value="ECO:0007669"/>
    <property type="project" value="TreeGrafter"/>
</dbReference>
<protein>
    <submittedName>
        <fullName evidence="12">DNA-binding response regulator in two-component regulatory system with RstB</fullName>
    </submittedName>
</protein>
<organism evidence="12 13">
    <name type="scientific">Escherichia fergusonii (strain ATCC 35469 / DSM 13698 / CCUG 18766 / IAM 14443 / JCM 21226 / LMG 7866 / NBRC 102419 / NCTC 12128 / CDC 0568-73)</name>
    <dbReference type="NCBI Taxonomy" id="585054"/>
    <lineage>
        <taxon>Bacteria</taxon>
        <taxon>Pseudomonadati</taxon>
        <taxon>Pseudomonadota</taxon>
        <taxon>Gammaproteobacteria</taxon>
        <taxon>Enterobacterales</taxon>
        <taxon>Enterobacteriaceae</taxon>
        <taxon>Escherichia</taxon>
    </lineage>
</organism>
<name>B7LQQ6_ESCF3</name>
<dbReference type="Gene3D" id="3.40.50.2300">
    <property type="match status" value="1"/>
</dbReference>
<dbReference type="GO" id="GO:0006355">
    <property type="term" value="P:regulation of DNA-templated transcription"/>
    <property type="evidence" value="ECO:0007669"/>
    <property type="project" value="InterPro"/>
</dbReference>
<dbReference type="CDD" id="cd00383">
    <property type="entry name" value="trans_reg_C"/>
    <property type="match status" value="1"/>
</dbReference>
<dbReference type="InterPro" id="IPR016032">
    <property type="entry name" value="Sig_transdc_resp-reg_C-effctor"/>
</dbReference>
<dbReference type="SUPFAM" id="SSF46894">
    <property type="entry name" value="C-terminal effector domain of the bipartite response regulators"/>
    <property type="match status" value="1"/>
</dbReference>
<evidence type="ECO:0000256" key="4">
    <source>
        <dbReference type="ARBA" id="ARBA00023012"/>
    </source>
</evidence>
<evidence type="ECO:0000313" key="13">
    <source>
        <dbReference type="Proteomes" id="UP000000745"/>
    </source>
</evidence>
<dbReference type="GO" id="GO:0032993">
    <property type="term" value="C:protein-DNA complex"/>
    <property type="evidence" value="ECO:0007669"/>
    <property type="project" value="TreeGrafter"/>
</dbReference>
<dbReference type="Pfam" id="PF00486">
    <property type="entry name" value="Trans_reg_C"/>
    <property type="match status" value="1"/>
</dbReference>
<comment type="subcellular location">
    <subcellularLocation>
        <location evidence="1">Cytoplasm</location>
    </subcellularLocation>
</comment>
<evidence type="ECO:0000256" key="5">
    <source>
        <dbReference type="ARBA" id="ARBA00023015"/>
    </source>
</evidence>
<dbReference type="InterPro" id="IPR039420">
    <property type="entry name" value="WalR-like"/>
</dbReference>
<evidence type="ECO:0000256" key="3">
    <source>
        <dbReference type="ARBA" id="ARBA00022553"/>
    </source>
</evidence>
<dbReference type="Pfam" id="PF00072">
    <property type="entry name" value="Response_reg"/>
    <property type="match status" value="1"/>
</dbReference>
<accession>B7LQQ6</accession>
<dbReference type="SMART" id="SM00448">
    <property type="entry name" value="REC"/>
    <property type="match status" value="1"/>
</dbReference>
<keyword evidence="5" id="KW-0805">Transcription regulation</keyword>
<dbReference type="GO" id="GO:0005829">
    <property type="term" value="C:cytosol"/>
    <property type="evidence" value="ECO:0007669"/>
    <property type="project" value="TreeGrafter"/>
</dbReference>
<dbReference type="HOGENOM" id="CLU_000445_30_4_6"/>
<feature type="domain" description="OmpR/PhoB-type" evidence="11">
    <location>
        <begin position="150"/>
        <end position="249"/>
    </location>
</feature>
<dbReference type="PROSITE" id="PS51755">
    <property type="entry name" value="OMPR_PHOB"/>
    <property type="match status" value="1"/>
</dbReference>
<gene>
    <name evidence="12" type="primary">rstA</name>
    <name evidence="12" type="ordered locus">EFER_1429</name>
</gene>
<dbReference type="Gene3D" id="1.10.10.10">
    <property type="entry name" value="Winged helix-like DNA-binding domain superfamily/Winged helix DNA-binding domain"/>
    <property type="match status" value="1"/>
</dbReference>
<dbReference type="InterPro" id="IPR011006">
    <property type="entry name" value="CheY-like_superfamily"/>
</dbReference>
<sequence>MPVYGEVFISTMNIMNTLVFVEDDAEVGSLIAAYLAKHDLNVIVEPRGDKAEEVIASIQPNLVLLDIMLPGKDGMSICRDLRGKYAGPIVLLTSLDSDMNHILALELGACDYILKTTPPAVLLARLRLHLRQNELTQQSKGIQDSVLKMHSTLCFGSLSIDPINRSVLLAGEEVVLSTADFELLWELATHAGQIMDRDALLMSLRGVSYDGLDRSVDVAVSRLRKKLLDNAAEPYRIKTIRNKGYLFAPHAWE</sequence>
<dbReference type="PANTHER" id="PTHR48111">
    <property type="entry name" value="REGULATOR OF RPOS"/>
    <property type="match status" value="1"/>
</dbReference>
<evidence type="ECO:0000256" key="6">
    <source>
        <dbReference type="ARBA" id="ARBA00023125"/>
    </source>
</evidence>
<dbReference type="InterPro" id="IPR001789">
    <property type="entry name" value="Sig_transdc_resp-reg_receiver"/>
</dbReference>
<dbReference type="EMBL" id="CU928158">
    <property type="protein sequence ID" value="CAQ88949.1"/>
    <property type="molecule type" value="Genomic_DNA"/>
</dbReference>
<keyword evidence="3 8" id="KW-0597">Phosphoprotein</keyword>
<dbReference type="NCBIfam" id="NF007977">
    <property type="entry name" value="PRK10701.1"/>
    <property type="match status" value="1"/>
</dbReference>
<dbReference type="InterPro" id="IPR036388">
    <property type="entry name" value="WH-like_DNA-bd_sf"/>
</dbReference>
<keyword evidence="6 9" id="KW-0238">DNA-binding</keyword>
<dbReference type="SUPFAM" id="SSF52172">
    <property type="entry name" value="CheY-like"/>
    <property type="match status" value="1"/>
</dbReference>
<dbReference type="GO" id="GO:0000156">
    <property type="term" value="F:phosphorelay response regulator activity"/>
    <property type="evidence" value="ECO:0007669"/>
    <property type="project" value="TreeGrafter"/>
</dbReference>
<evidence type="ECO:0000259" key="10">
    <source>
        <dbReference type="PROSITE" id="PS50110"/>
    </source>
</evidence>
<keyword evidence="7" id="KW-0804">Transcription</keyword>
<dbReference type="KEGG" id="efe:EFER_1429"/>
<dbReference type="SMART" id="SM00862">
    <property type="entry name" value="Trans_reg_C"/>
    <property type="match status" value="1"/>
</dbReference>
<keyword evidence="13" id="KW-1185">Reference proteome</keyword>
<dbReference type="PANTHER" id="PTHR48111:SF47">
    <property type="entry name" value="TRANSCRIPTIONAL REGULATORY PROTEIN RSTA"/>
    <property type="match status" value="1"/>
</dbReference>
<feature type="domain" description="Response regulatory" evidence="10">
    <location>
        <begin position="17"/>
        <end position="130"/>
    </location>
</feature>
<evidence type="ECO:0000256" key="7">
    <source>
        <dbReference type="ARBA" id="ARBA00023163"/>
    </source>
</evidence>
<dbReference type="AlphaFoldDB" id="B7LQQ6"/>
<evidence type="ECO:0000313" key="12">
    <source>
        <dbReference type="EMBL" id="CAQ88949.1"/>
    </source>
</evidence>
<evidence type="ECO:0000259" key="11">
    <source>
        <dbReference type="PROSITE" id="PS51755"/>
    </source>
</evidence>
<dbReference type="FunFam" id="1.10.10.10:FF:000099">
    <property type="entry name" value="Two-component system response regulator TorR"/>
    <property type="match status" value="1"/>
</dbReference>